<dbReference type="Pfam" id="PF01467">
    <property type="entry name" value="CTP_transf_like"/>
    <property type="match status" value="1"/>
</dbReference>
<dbReference type="OrthoDB" id="9795543at2"/>
<dbReference type="RefSeq" id="WP_073173830.1">
    <property type="nucleotide sequence ID" value="NZ_FQZE01000050.1"/>
</dbReference>
<comment type="catalytic activity">
    <reaction evidence="7">
        <text>D-glycero-beta-D-manno-heptose 1-phosphate + ATP + H(+) = ADP-D-glycero-beta-D-manno-heptose + diphosphate</text>
        <dbReference type="Rhea" id="RHEA:27465"/>
        <dbReference type="ChEBI" id="CHEBI:15378"/>
        <dbReference type="ChEBI" id="CHEBI:30616"/>
        <dbReference type="ChEBI" id="CHEBI:33019"/>
        <dbReference type="ChEBI" id="CHEBI:59967"/>
        <dbReference type="ChEBI" id="CHEBI:61593"/>
        <dbReference type="EC" id="2.7.7.70"/>
    </reaction>
</comment>
<dbReference type="STRING" id="1168035.SAMN05444280_15015"/>
<keyword evidence="2" id="KW-0808">Transferase</keyword>
<evidence type="ECO:0000313" key="9">
    <source>
        <dbReference type="EMBL" id="SHK01799.1"/>
    </source>
</evidence>
<evidence type="ECO:0000256" key="3">
    <source>
        <dbReference type="ARBA" id="ARBA00022695"/>
    </source>
</evidence>
<keyword evidence="10" id="KW-1185">Reference proteome</keyword>
<evidence type="ECO:0000256" key="2">
    <source>
        <dbReference type="ARBA" id="ARBA00022679"/>
    </source>
</evidence>
<dbReference type="GO" id="GO:0016779">
    <property type="term" value="F:nucleotidyltransferase activity"/>
    <property type="evidence" value="ECO:0007669"/>
    <property type="project" value="UniProtKB-KW"/>
</dbReference>
<dbReference type="GO" id="GO:0005524">
    <property type="term" value="F:ATP binding"/>
    <property type="evidence" value="ECO:0007669"/>
    <property type="project" value="UniProtKB-KW"/>
</dbReference>
<evidence type="ECO:0000256" key="6">
    <source>
        <dbReference type="ARBA" id="ARBA00023277"/>
    </source>
</evidence>
<evidence type="ECO:0000256" key="5">
    <source>
        <dbReference type="ARBA" id="ARBA00022840"/>
    </source>
</evidence>
<dbReference type="InterPro" id="IPR014729">
    <property type="entry name" value="Rossmann-like_a/b/a_fold"/>
</dbReference>
<dbReference type="GO" id="GO:0005975">
    <property type="term" value="P:carbohydrate metabolic process"/>
    <property type="evidence" value="ECO:0007669"/>
    <property type="project" value="InterPro"/>
</dbReference>
<keyword evidence="4" id="KW-0547">Nucleotide-binding</keyword>
<evidence type="ECO:0000256" key="1">
    <source>
        <dbReference type="ARBA" id="ARBA00012519"/>
    </source>
</evidence>
<name>A0A1M6P1D5_9BACT</name>
<dbReference type="GO" id="GO:0016773">
    <property type="term" value="F:phosphotransferase activity, alcohol group as acceptor"/>
    <property type="evidence" value="ECO:0007669"/>
    <property type="project" value="InterPro"/>
</dbReference>
<dbReference type="NCBIfam" id="TIGR00125">
    <property type="entry name" value="cyt_tran_rel"/>
    <property type="match status" value="1"/>
</dbReference>
<evidence type="ECO:0000259" key="8">
    <source>
        <dbReference type="Pfam" id="PF01467"/>
    </source>
</evidence>
<dbReference type="InterPro" id="IPR011914">
    <property type="entry name" value="RfaE_dom_II"/>
</dbReference>
<protein>
    <recommendedName>
        <fullName evidence="1">D-glycero-beta-D-manno-heptose 1-phosphate adenylyltransferase</fullName>
        <ecNumber evidence="1">2.7.7.70</ecNumber>
    </recommendedName>
</protein>
<keyword evidence="6" id="KW-0119">Carbohydrate metabolism</keyword>
<organism evidence="9 10">
    <name type="scientific">Tangfeifania diversioriginum</name>
    <dbReference type="NCBI Taxonomy" id="1168035"/>
    <lineage>
        <taxon>Bacteria</taxon>
        <taxon>Pseudomonadati</taxon>
        <taxon>Bacteroidota</taxon>
        <taxon>Bacteroidia</taxon>
        <taxon>Marinilabiliales</taxon>
        <taxon>Prolixibacteraceae</taxon>
        <taxon>Tangfeifania</taxon>
    </lineage>
</organism>
<reference evidence="9 10" key="1">
    <citation type="submission" date="2016-11" db="EMBL/GenBank/DDBJ databases">
        <authorList>
            <person name="Jaros S."/>
            <person name="Januszkiewicz K."/>
            <person name="Wedrychowicz H."/>
        </authorList>
    </citation>
    <scope>NUCLEOTIDE SEQUENCE [LARGE SCALE GENOMIC DNA]</scope>
    <source>
        <strain evidence="9 10">DSM 27063</strain>
    </source>
</reference>
<dbReference type="SUPFAM" id="SSF52374">
    <property type="entry name" value="Nucleotidylyl transferase"/>
    <property type="match status" value="1"/>
</dbReference>
<feature type="domain" description="Cytidyltransferase-like" evidence="8">
    <location>
        <begin position="34"/>
        <end position="159"/>
    </location>
</feature>
<dbReference type="NCBIfam" id="TIGR02199">
    <property type="entry name" value="rfaE_dom_II"/>
    <property type="match status" value="1"/>
</dbReference>
<keyword evidence="5" id="KW-0067">ATP-binding</keyword>
<dbReference type="AlphaFoldDB" id="A0A1M6P1D5"/>
<proteinExistence type="predicted"/>
<evidence type="ECO:0000313" key="10">
    <source>
        <dbReference type="Proteomes" id="UP000184050"/>
    </source>
</evidence>
<dbReference type="PANTHER" id="PTHR43793">
    <property type="entry name" value="FAD SYNTHASE"/>
    <property type="match status" value="1"/>
</dbReference>
<dbReference type="InterPro" id="IPR050385">
    <property type="entry name" value="Archaeal_FAD_synthase"/>
</dbReference>
<dbReference type="Gene3D" id="3.40.50.620">
    <property type="entry name" value="HUPs"/>
    <property type="match status" value="1"/>
</dbReference>
<keyword evidence="3" id="KW-0548">Nucleotidyltransferase</keyword>
<dbReference type="EC" id="2.7.7.70" evidence="1"/>
<dbReference type="EMBL" id="FQZE01000050">
    <property type="protein sequence ID" value="SHK01799.1"/>
    <property type="molecule type" value="Genomic_DNA"/>
</dbReference>
<evidence type="ECO:0000256" key="4">
    <source>
        <dbReference type="ARBA" id="ARBA00022741"/>
    </source>
</evidence>
<dbReference type="InterPro" id="IPR004821">
    <property type="entry name" value="Cyt_trans-like"/>
</dbReference>
<accession>A0A1M6P1D5</accession>
<evidence type="ECO:0000256" key="7">
    <source>
        <dbReference type="ARBA" id="ARBA00047428"/>
    </source>
</evidence>
<dbReference type="Proteomes" id="UP000184050">
    <property type="component" value="Unassembled WGS sequence"/>
</dbReference>
<gene>
    <name evidence="9" type="ORF">SAMN05444280_15015</name>
</gene>
<sequence>MNRKIDIFSKLYADFQSFGSELKKWKSQNETIVFTNGCFDIIHHGHIDSLIKSAKMGTRLIVGLNSDESVKLLKGKGRPILNEQSRAAVLAALSFVDAVVIFHEETPAELIAQILPDVLVKGKEYAIHEIAGHDTVLENGGKVETLDLVPGISTSDIIHKIKNLD</sequence>
<dbReference type="PANTHER" id="PTHR43793:SF2">
    <property type="entry name" value="BIFUNCTIONAL PROTEIN HLDE"/>
    <property type="match status" value="1"/>
</dbReference>